<protein>
    <submittedName>
        <fullName evidence="1">Uncharacterized protein</fullName>
    </submittedName>
</protein>
<name>A0A0K2UZ02_LEPSM</name>
<dbReference type="EMBL" id="HACA01026122">
    <property type="protein sequence ID" value="CDW43483.1"/>
    <property type="molecule type" value="Transcribed_RNA"/>
</dbReference>
<evidence type="ECO:0000313" key="1">
    <source>
        <dbReference type="EMBL" id="CDW43483.1"/>
    </source>
</evidence>
<proteinExistence type="predicted"/>
<reference evidence="1" key="1">
    <citation type="submission" date="2014-05" db="EMBL/GenBank/DDBJ databases">
        <authorList>
            <person name="Chronopoulou M."/>
        </authorList>
    </citation>
    <scope>NUCLEOTIDE SEQUENCE</scope>
    <source>
        <tissue evidence="1">Whole organism</tissue>
    </source>
</reference>
<accession>A0A0K2UZ02</accession>
<dbReference type="AlphaFoldDB" id="A0A0K2UZ02"/>
<sequence length="50" mass="5859">MKPSVHINHCCFPGELTNVGVTRCVLEERYQTRNTHSSCLTLVWMRISFY</sequence>
<organism evidence="1">
    <name type="scientific">Lepeophtheirus salmonis</name>
    <name type="common">Salmon louse</name>
    <name type="synonym">Caligus salmonis</name>
    <dbReference type="NCBI Taxonomy" id="72036"/>
    <lineage>
        <taxon>Eukaryota</taxon>
        <taxon>Metazoa</taxon>
        <taxon>Ecdysozoa</taxon>
        <taxon>Arthropoda</taxon>
        <taxon>Crustacea</taxon>
        <taxon>Multicrustacea</taxon>
        <taxon>Hexanauplia</taxon>
        <taxon>Copepoda</taxon>
        <taxon>Siphonostomatoida</taxon>
        <taxon>Caligidae</taxon>
        <taxon>Lepeophtheirus</taxon>
    </lineage>
</organism>